<organism evidence="2 3">
    <name type="scientific">Planotetraspora kaengkrachanensis</name>
    <dbReference type="NCBI Taxonomy" id="575193"/>
    <lineage>
        <taxon>Bacteria</taxon>
        <taxon>Bacillati</taxon>
        <taxon>Actinomycetota</taxon>
        <taxon>Actinomycetes</taxon>
        <taxon>Streptosporangiales</taxon>
        <taxon>Streptosporangiaceae</taxon>
        <taxon>Planotetraspora</taxon>
    </lineage>
</organism>
<accession>A0A8J3PRF6</accession>
<evidence type="ECO:0000313" key="2">
    <source>
        <dbReference type="EMBL" id="GIG79756.1"/>
    </source>
</evidence>
<feature type="compositionally biased region" description="Basic and acidic residues" evidence="1">
    <location>
        <begin position="87"/>
        <end position="107"/>
    </location>
</feature>
<proteinExistence type="predicted"/>
<keyword evidence="3" id="KW-1185">Reference proteome</keyword>
<sequence length="107" mass="11837">MTGEQKHTTIRVSTITRDKIAQIAEQEGRPMTAVIDDAVSDYEHKKFVQACAAAVARTQADPEAWADYLAETAIFDNAVADGLEPEDFSHLTPQEHDENRSGRHLAD</sequence>
<evidence type="ECO:0000256" key="1">
    <source>
        <dbReference type="SAM" id="MobiDB-lite"/>
    </source>
</evidence>
<reference evidence="2 3" key="1">
    <citation type="submission" date="2021-01" db="EMBL/GenBank/DDBJ databases">
        <title>Whole genome shotgun sequence of Planotetraspora kaengkrachanensis NBRC 104272.</title>
        <authorList>
            <person name="Komaki H."/>
            <person name="Tamura T."/>
        </authorList>
    </citation>
    <scope>NUCLEOTIDE SEQUENCE [LARGE SCALE GENOMIC DNA]</scope>
    <source>
        <strain evidence="2 3">NBRC 104272</strain>
    </source>
</reference>
<dbReference type="AlphaFoldDB" id="A0A8J3PRF6"/>
<dbReference type="RefSeq" id="WP_203883197.1">
    <property type="nucleotide sequence ID" value="NZ_BAABHH010000004.1"/>
</dbReference>
<dbReference type="EMBL" id="BONV01000010">
    <property type="protein sequence ID" value="GIG79756.1"/>
    <property type="molecule type" value="Genomic_DNA"/>
</dbReference>
<dbReference type="Proteomes" id="UP000630097">
    <property type="component" value="Unassembled WGS sequence"/>
</dbReference>
<gene>
    <name evidence="2" type="ORF">Pka01_28830</name>
</gene>
<feature type="region of interest" description="Disordered" evidence="1">
    <location>
        <begin position="84"/>
        <end position="107"/>
    </location>
</feature>
<comment type="caution">
    <text evidence="2">The sequence shown here is derived from an EMBL/GenBank/DDBJ whole genome shotgun (WGS) entry which is preliminary data.</text>
</comment>
<evidence type="ECO:0000313" key="3">
    <source>
        <dbReference type="Proteomes" id="UP000630097"/>
    </source>
</evidence>
<name>A0A8J3PRF6_9ACTN</name>
<protein>
    <submittedName>
        <fullName evidence="2">Uncharacterized protein</fullName>
    </submittedName>
</protein>